<dbReference type="RefSeq" id="WP_345098507.1">
    <property type="nucleotide sequence ID" value="NZ_BAABGS010000017.1"/>
</dbReference>
<gene>
    <name evidence="1" type="ORF">ACFSMZ_15205</name>
</gene>
<accession>A0ABW5DNG1</accession>
<comment type="caution">
    <text evidence="1">The sequence shown here is derived from an EMBL/GenBank/DDBJ whole genome shotgun (WGS) entry which is preliminary data.</text>
</comment>
<keyword evidence="2" id="KW-1185">Reference proteome</keyword>
<evidence type="ECO:0000313" key="1">
    <source>
        <dbReference type="EMBL" id="MFD2261096.1"/>
    </source>
</evidence>
<dbReference type="EMBL" id="JBHUIR010000059">
    <property type="protein sequence ID" value="MFD2261096.1"/>
    <property type="molecule type" value="Genomic_DNA"/>
</dbReference>
<protein>
    <submittedName>
        <fullName evidence="1">Uncharacterized protein</fullName>
    </submittedName>
</protein>
<name>A0ABW5DNG1_9HYPH</name>
<sequence length="101" mass="11438">MTEPLCKPRYKCRPKYQVLPSTQTPIVEEGQIVGWTLRMTMMHQGILHTEEMTYTCAPDEVRPFPCDGQALEDVLAKAINELNLMQICEAGLEAKIPSTEE</sequence>
<proteinExistence type="predicted"/>
<organism evidence="1 2">
    <name type="scientific">Chelativorans composti</name>
    <dbReference type="NCBI Taxonomy" id="768533"/>
    <lineage>
        <taxon>Bacteria</taxon>
        <taxon>Pseudomonadati</taxon>
        <taxon>Pseudomonadota</taxon>
        <taxon>Alphaproteobacteria</taxon>
        <taxon>Hyphomicrobiales</taxon>
        <taxon>Phyllobacteriaceae</taxon>
        <taxon>Chelativorans</taxon>
    </lineage>
</organism>
<evidence type="ECO:0000313" key="2">
    <source>
        <dbReference type="Proteomes" id="UP001597373"/>
    </source>
</evidence>
<dbReference type="Proteomes" id="UP001597373">
    <property type="component" value="Unassembled WGS sequence"/>
</dbReference>
<reference evidence="2" key="1">
    <citation type="journal article" date="2019" name="Int. J. Syst. Evol. Microbiol.">
        <title>The Global Catalogue of Microorganisms (GCM) 10K type strain sequencing project: providing services to taxonomists for standard genome sequencing and annotation.</title>
        <authorList>
            <consortium name="The Broad Institute Genomics Platform"/>
            <consortium name="The Broad Institute Genome Sequencing Center for Infectious Disease"/>
            <person name="Wu L."/>
            <person name="Ma J."/>
        </authorList>
    </citation>
    <scope>NUCLEOTIDE SEQUENCE [LARGE SCALE GENOMIC DNA]</scope>
    <source>
        <strain evidence="2">KCTC 23707</strain>
    </source>
</reference>